<sequence>MAGGRMCKGCFAPLRLFAPSCHVRPGPHSVSARCRPRIWAVCRTRDKHPPLGCSPSPG</sequence>
<reference evidence="1" key="1">
    <citation type="submission" date="2018-11" db="EMBL/GenBank/DDBJ databases">
        <authorList>
            <consortium name="Pathogen Informatics"/>
        </authorList>
    </citation>
    <scope>NUCLEOTIDE SEQUENCE</scope>
</reference>
<evidence type="ECO:0000313" key="2">
    <source>
        <dbReference type="Proteomes" id="UP000784294"/>
    </source>
</evidence>
<comment type="caution">
    <text evidence="1">The sequence shown here is derived from an EMBL/GenBank/DDBJ whole genome shotgun (WGS) entry which is preliminary data.</text>
</comment>
<name>A0A448WIU4_9PLAT</name>
<protein>
    <submittedName>
        <fullName evidence="1">Uncharacterized protein</fullName>
    </submittedName>
</protein>
<gene>
    <name evidence="1" type="ORF">PXEA_LOCUS6247</name>
</gene>
<dbReference type="AlphaFoldDB" id="A0A448WIU4"/>
<organism evidence="1 2">
    <name type="scientific">Protopolystoma xenopodis</name>
    <dbReference type="NCBI Taxonomy" id="117903"/>
    <lineage>
        <taxon>Eukaryota</taxon>
        <taxon>Metazoa</taxon>
        <taxon>Spiralia</taxon>
        <taxon>Lophotrochozoa</taxon>
        <taxon>Platyhelminthes</taxon>
        <taxon>Monogenea</taxon>
        <taxon>Polyopisthocotylea</taxon>
        <taxon>Polystomatidea</taxon>
        <taxon>Polystomatidae</taxon>
        <taxon>Protopolystoma</taxon>
    </lineage>
</organism>
<accession>A0A448WIU4</accession>
<proteinExistence type="predicted"/>
<evidence type="ECO:0000313" key="1">
    <source>
        <dbReference type="EMBL" id="VEL12807.1"/>
    </source>
</evidence>
<keyword evidence="2" id="KW-1185">Reference proteome</keyword>
<dbReference type="Proteomes" id="UP000784294">
    <property type="component" value="Unassembled WGS sequence"/>
</dbReference>
<dbReference type="EMBL" id="CAAALY010015900">
    <property type="protein sequence ID" value="VEL12807.1"/>
    <property type="molecule type" value="Genomic_DNA"/>
</dbReference>